<keyword evidence="2 5" id="KW-0812">Transmembrane</keyword>
<feature type="transmembrane region" description="Helical" evidence="5">
    <location>
        <begin position="98"/>
        <end position="117"/>
    </location>
</feature>
<keyword evidence="3 5" id="KW-1133">Transmembrane helix</keyword>
<name>A0A1X2IHQ8_9FUNG</name>
<dbReference type="STRING" id="90262.A0A1X2IHQ8"/>
<dbReference type="PANTHER" id="PTHR28128">
    <property type="entry name" value="GOLGI APPARATUS MEMBRANE PROTEIN TVP15"/>
    <property type="match status" value="1"/>
</dbReference>
<evidence type="ECO:0000313" key="7">
    <source>
        <dbReference type="Proteomes" id="UP000193560"/>
    </source>
</evidence>
<evidence type="ECO:0000256" key="2">
    <source>
        <dbReference type="ARBA" id="ARBA00022692"/>
    </source>
</evidence>
<protein>
    <submittedName>
        <fullName evidence="6">COPI associated protein-domain-containing protein</fullName>
    </submittedName>
</protein>
<dbReference type="Proteomes" id="UP000193560">
    <property type="component" value="Unassembled WGS sequence"/>
</dbReference>
<accession>A0A1X2IHQ8</accession>
<organism evidence="6 7">
    <name type="scientific">Absidia repens</name>
    <dbReference type="NCBI Taxonomy" id="90262"/>
    <lineage>
        <taxon>Eukaryota</taxon>
        <taxon>Fungi</taxon>
        <taxon>Fungi incertae sedis</taxon>
        <taxon>Mucoromycota</taxon>
        <taxon>Mucoromycotina</taxon>
        <taxon>Mucoromycetes</taxon>
        <taxon>Mucorales</taxon>
        <taxon>Cunninghamellaceae</taxon>
        <taxon>Absidia</taxon>
    </lineage>
</organism>
<feature type="transmembrane region" description="Helical" evidence="5">
    <location>
        <begin position="12"/>
        <end position="32"/>
    </location>
</feature>
<dbReference type="EMBL" id="MCGE01000010">
    <property type="protein sequence ID" value="ORZ16925.1"/>
    <property type="molecule type" value="Genomic_DNA"/>
</dbReference>
<reference evidence="6 7" key="1">
    <citation type="submission" date="2016-07" db="EMBL/GenBank/DDBJ databases">
        <title>Pervasive Adenine N6-methylation of Active Genes in Fungi.</title>
        <authorList>
            <consortium name="DOE Joint Genome Institute"/>
            <person name="Mondo S.J."/>
            <person name="Dannebaum R.O."/>
            <person name="Kuo R.C."/>
            <person name="Labutti K."/>
            <person name="Haridas S."/>
            <person name="Kuo A."/>
            <person name="Salamov A."/>
            <person name="Ahrendt S.R."/>
            <person name="Lipzen A."/>
            <person name="Sullivan W."/>
            <person name="Andreopoulos W.B."/>
            <person name="Clum A."/>
            <person name="Lindquist E."/>
            <person name="Daum C."/>
            <person name="Ramamoorthy G.K."/>
            <person name="Gryganskyi A."/>
            <person name="Culley D."/>
            <person name="Magnuson J.K."/>
            <person name="James T.Y."/>
            <person name="O'Malley M.A."/>
            <person name="Stajich J.E."/>
            <person name="Spatafora J.W."/>
            <person name="Visel A."/>
            <person name="Grigoriev I.V."/>
        </authorList>
    </citation>
    <scope>NUCLEOTIDE SEQUENCE [LARGE SCALE GENOMIC DNA]</scope>
    <source>
        <strain evidence="6 7">NRRL 1336</strain>
    </source>
</reference>
<feature type="transmembrane region" description="Helical" evidence="5">
    <location>
        <begin position="69"/>
        <end position="92"/>
    </location>
</feature>
<feature type="transmembrane region" description="Helical" evidence="5">
    <location>
        <begin position="38"/>
        <end position="57"/>
    </location>
</feature>
<dbReference type="InterPro" id="IPR013714">
    <property type="entry name" value="Golgi_TVP15"/>
</dbReference>
<comment type="subcellular location">
    <subcellularLocation>
        <location evidence="1">Membrane</location>
        <topology evidence="1">Multi-pass membrane protein</topology>
    </subcellularLocation>
</comment>
<dbReference type="OrthoDB" id="423534at2759"/>
<sequence length="178" mass="19736">MISRTKTENILILTLNCINISLYLLVIAAVTVKCLHANFSQIMVGIYGGVVSAALVVNEIKPLEISLVYFRFVSIYSGRGMIFIFFGCIVLDVSVLNIIAGTLCLVFGCIYIILSFVPNFPPPNAMIINWQNWKGFSKEGMDLMRHNDSSGAESKSTALLISHPPRINEATRKETYIV</sequence>
<comment type="caution">
    <text evidence="6">The sequence shown here is derived from an EMBL/GenBank/DDBJ whole genome shotgun (WGS) entry which is preliminary data.</text>
</comment>
<dbReference type="GO" id="GO:0016020">
    <property type="term" value="C:membrane"/>
    <property type="evidence" value="ECO:0007669"/>
    <property type="project" value="UniProtKB-SubCell"/>
</dbReference>
<evidence type="ECO:0000256" key="1">
    <source>
        <dbReference type="ARBA" id="ARBA00004141"/>
    </source>
</evidence>
<gene>
    <name evidence="6" type="ORF">BCR42DRAFT_413516</name>
</gene>
<evidence type="ECO:0000256" key="3">
    <source>
        <dbReference type="ARBA" id="ARBA00022989"/>
    </source>
</evidence>
<keyword evidence="7" id="KW-1185">Reference proteome</keyword>
<evidence type="ECO:0000313" key="6">
    <source>
        <dbReference type="EMBL" id="ORZ16925.1"/>
    </source>
</evidence>
<evidence type="ECO:0000256" key="5">
    <source>
        <dbReference type="SAM" id="Phobius"/>
    </source>
</evidence>
<dbReference type="AlphaFoldDB" id="A0A1X2IHQ8"/>
<dbReference type="Pfam" id="PF08507">
    <property type="entry name" value="COPI_assoc"/>
    <property type="match status" value="1"/>
</dbReference>
<dbReference type="PANTHER" id="PTHR28128:SF1">
    <property type="entry name" value="GOLGI APPARATUS MEMBRANE PROTEIN TVP15"/>
    <property type="match status" value="1"/>
</dbReference>
<proteinExistence type="predicted"/>
<evidence type="ECO:0000256" key="4">
    <source>
        <dbReference type="ARBA" id="ARBA00023136"/>
    </source>
</evidence>
<keyword evidence="4 5" id="KW-0472">Membrane</keyword>